<proteinExistence type="predicted"/>
<dbReference type="EMBL" id="JAQFWQ010000027">
    <property type="protein sequence ID" value="MDA2811282.1"/>
    <property type="molecule type" value="Genomic_DNA"/>
</dbReference>
<reference evidence="1 2" key="1">
    <citation type="submission" date="2023-01" db="EMBL/GenBank/DDBJ databases">
        <title>Draft genome sequence of Nocardiopsis sp. RSe5-2 isolated from halophytes.</title>
        <authorList>
            <person name="Duangmal K."/>
            <person name="Chantavorakit T."/>
        </authorList>
    </citation>
    <scope>NUCLEOTIDE SEQUENCE [LARGE SCALE GENOMIC DNA]</scope>
    <source>
        <strain evidence="1 2">RSe5-2</strain>
    </source>
</reference>
<name>A0ABT4U2V6_9ACTN</name>
<gene>
    <name evidence="1" type="ORF">O4J56_11625</name>
</gene>
<keyword evidence="2" id="KW-1185">Reference proteome</keyword>
<dbReference type="RefSeq" id="WP_270685739.1">
    <property type="nucleotide sequence ID" value="NZ_JAQFWQ010000027.1"/>
</dbReference>
<accession>A0ABT4U2V6</accession>
<dbReference type="Proteomes" id="UP001527866">
    <property type="component" value="Unassembled WGS sequence"/>
</dbReference>
<comment type="caution">
    <text evidence="1">The sequence shown here is derived from an EMBL/GenBank/DDBJ whole genome shotgun (WGS) entry which is preliminary data.</text>
</comment>
<protein>
    <submittedName>
        <fullName evidence="1">Uncharacterized protein</fullName>
    </submittedName>
</protein>
<sequence>MARLSRSLFPVLPEDGVFRVYGQGARPDAPGTPAPPGGELLACGDDHMELRTLQGRVPVGVTVEEWDGPPRSDVLDADEGGPWEERALGSLLLRGQISVRGGVNGSPVRIRLAGGSGRYAAEVRARHRRSVAEDCVRLLRRHPDPRCEGFLAAARMLGGREAFLIRLWPLSAAADQRASRAVAVRYPTVVSG</sequence>
<evidence type="ECO:0000313" key="1">
    <source>
        <dbReference type="EMBL" id="MDA2811282.1"/>
    </source>
</evidence>
<evidence type="ECO:0000313" key="2">
    <source>
        <dbReference type="Proteomes" id="UP001527866"/>
    </source>
</evidence>
<organism evidence="1 2">
    <name type="scientific">Nocardiopsis endophytica</name>
    <dbReference type="NCBI Taxonomy" id="3018445"/>
    <lineage>
        <taxon>Bacteria</taxon>
        <taxon>Bacillati</taxon>
        <taxon>Actinomycetota</taxon>
        <taxon>Actinomycetes</taxon>
        <taxon>Streptosporangiales</taxon>
        <taxon>Nocardiopsidaceae</taxon>
        <taxon>Nocardiopsis</taxon>
    </lineage>
</organism>